<evidence type="ECO:0000256" key="1">
    <source>
        <dbReference type="PROSITE-ProRule" id="PRU00325"/>
    </source>
</evidence>
<dbReference type="Proteomes" id="UP001056756">
    <property type="component" value="Chromosome"/>
</dbReference>
<evidence type="ECO:0000313" key="3">
    <source>
        <dbReference type="EMBL" id="URN94500.1"/>
    </source>
</evidence>
<proteinExistence type="predicted"/>
<keyword evidence="1" id="KW-0862">Zinc</keyword>
<gene>
    <name evidence="3" type="ORF">NAG76_22220</name>
</gene>
<dbReference type="AlphaFoldDB" id="A0A9J6ZEL7"/>
<organism evidence="3 4">
    <name type="scientific">Candidatus Pristimantibacillus lignocellulolyticus</name>
    <dbReference type="NCBI Taxonomy" id="2994561"/>
    <lineage>
        <taxon>Bacteria</taxon>
        <taxon>Bacillati</taxon>
        <taxon>Bacillota</taxon>
        <taxon>Bacilli</taxon>
        <taxon>Bacillales</taxon>
        <taxon>Paenibacillaceae</taxon>
        <taxon>Candidatus Pristimantibacillus</taxon>
    </lineage>
</organism>
<dbReference type="KEGG" id="plig:NAG76_22220"/>
<dbReference type="GO" id="GO:0008270">
    <property type="term" value="F:zinc ion binding"/>
    <property type="evidence" value="ECO:0007669"/>
    <property type="project" value="UniProtKB-KW"/>
</dbReference>
<feature type="domain" description="SWIM-type" evidence="2">
    <location>
        <begin position="57"/>
        <end position="90"/>
    </location>
</feature>
<evidence type="ECO:0000259" key="2">
    <source>
        <dbReference type="PROSITE" id="PS50966"/>
    </source>
</evidence>
<dbReference type="InterPro" id="IPR007527">
    <property type="entry name" value="Znf_SWIM"/>
</dbReference>
<evidence type="ECO:0000313" key="4">
    <source>
        <dbReference type="Proteomes" id="UP001056756"/>
    </source>
</evidence>
<protein>
    <recommendedName>
        <fullName evidence="2">SWIM-type domain-containing protein</fullName>
    </recommendedName>
</protein>
<dbReference type="PROSITE" id="PS50966">
    <property type="entry name" value="ZF_SWIM"/>
    <property type="match status" value="1"/>
</dbReference>
<sequence length="527" mass="62121">MQMYNRLLTAFEQLSSEGSYSNVLKQGWKLYQTQVVQKVNVYGTNMINGIVKDIELHAVVIDSDHIRYSSCTCQQPVYCEHMAALLFQYCKMLENGKVLAEQAYFQLLGLVRASSIPSVTNSSQLEQNNEGLISQQVDPEEVFQKMMQQFGDDWKKCKHSFHPLSNTLTSIKGMAKSSQPNIQRLHWCASILFVLSLGERALQAVDSFSRYYHEMTFKRLAEPWSNQLYELLGLLQDDALQPYERLWIRSMMNFTFEKATTFEKPMFEWDYAYYRLIGFLAADDEQNEELFTQLENLVQLENREYVVSFLYGSIAVLMLGKKADERAIYYLDKCQFDRVQRIIYPIVENRMSNGQWDQVELWMDFLNDHFVQTQQVRSIGPFLQLCRKGSQQQPGNSKWLKYMVEFLPHSYAALSEHYINEQQYKDWADLQLYMGRKPEDFKANELQPIEKYAPSVLLPMYHQAIELSIHSRNRQGYRTAAKHMKKLHGLYEQLEKPNVWRSYFDMMQSRYNRLRAFQEELLKGKLL</sequence>
<keyword evidence="1" id="KW-0479">Metal-binding</keyword>
<accession>A0A9J6ZEL7</accession>
<name>A0A9J6ZEL7_9BACL</name>
<reference evidence="3" key="1">
    <citation type="submission" date="2022-05" db="EMBL/GenBank/DDBJ databases">
        <title>Novel bacterial taxa in a minimal lignocellulolytic consortium and its capacity to transform plastics disclosed by genome-resolved metagenomics.</title>
        <authorList>
            <person name="Rodriguez C.A.D."/>
            <person name="Diaz-Garcia L."/>
            <person name="Herrera K."/>
            <person name="Tarazona N.A."/>
            <person name="Sproer C."/>
            <person name="Overmann J."/>
            <person name="Jimenez D.J."/>
        </authorList>
    </citation>
    <scope>NUCLEOTIDE SEQUENCE</scope>
    <source>
        <strain evidence="3">MAG5</strain>
    </source>
</reference>
<keyword evidence="1" id="KW-0863">Zinc-finger</keyword>
<dbReference type="EMBL" id="CP097899">
    <property type="protein sequence ID" value="URN94500.1"/>
    <property type="molecule type" value="Genomic_DNA"/>
</dbReference>